<feature type="transmembrane region" description="Helical" evidence="1">
    <location>
        <begin position="21"/>
        <end position="40"/>
    </location>
</feature>
<name>D1C2P9_SPHTD</name>
<sequence length="245" mass="26113">MSITRRAPILWLTLRQFRAGRATLLVALFAATPVLFAAIFRWSSETGDAAEFLTNLFLEILAPTILPLATLILATNALGNEIADRTLVYIVLKPVARSRLIVEKFIASALVTALAFTIGLVATWVVASGGSGSGRMLGALLGGTLAGVAAYGALFLLVSLLVPRALLVGIIYVLIWESALARFIPGIKMLSVRHFAQSVFVRLLDNPAVRLDSALQLSSATIVLAVLVIAALALATLRLRQMNIP</sequence>
<keyword evidence="3" id="KW-1185">Reference proteome</keyword>
<accession>D1C2P9</accession>
<feature type="transmembrane region" description="Helical" evidence="1">
    <location>
        <begin position="60"/>
        <end position="79"/>
    </location>
</feature>
<evidence type="ECO:0000313" key="2">
    <source>
        <dbReference type="EMBL" id="ACZ38516.1"/>
    </source>
</evidence>
<dbReference type="HOGENOM" id="CLU_099045_0_0_0"/>
<keyword evidence="1" id="KW-0472">Membrane</keyword>
<keyword evidence="1" id="KW-1133">Transmembrane helix</keyword>
<protein>
    <recommendedName>
        <fullName evidence="4">ABC-2 type transporter</fullName>
    </recommendedName>
</protein>
<dbReference type="InParanoid" id="D1C2P9"/>
<feature type="transmembrane region" description="Helical" evidence="1">
    <location>
        <begin position="137"/>
        <end position="158"/>
    </location>
</feature>
<dbReference type="RefSeq" id="WP_012871563.1">
    <property type="nucleotide sequence ID" value="NC_013523.1"/>
</dbReference>
<feature type="transmembrane region" description="Helical" evidence="1">
    <location>
        <begin position="165"/>
        <end position="184"/>
    </location>
</feature>
<proteinExistence type="predicted"/>
<gene>
    <name evidence="2" type="ordered locus">Sthe_1080</name>
</gene>
<evidence type="ECO:0000256" key="1">
    <source>
        <dbReference type="SAM" id="Phobius"/>
    </source>
</evidence>
<dbReference type="KEGG" id="sti:Sthe_1080"/>
<dbReference type="eggNOG" id="COG1277">
    <property type="taxonomic scope" value="Bacteria"/>
</dbReference>
<dbReference type="PANTHER" id="PTHR37305">
    <property type="entry name" value="INTEGRAL MEMBRANE PROTEIN-RELATED"/>
    <property type="match status" value="1"/>
</dbReference>
<dbReference type="Proteomes" id="UP000002027">
    <property type="component" value="Chromosome 1"/>
</dbReference>
<evidence type="ECO:0000313" key="3">
    <source>
        <dbReference type="Proteomes" id="UP000002027"/>
    </source>
</evidence>
<keyword evidence="1" id="KW-0812">Transmembrane</keyword>
<dbReference type="OrthoDB" id="5146799at2"/>
<feature type="transmembrane region" description="Helical" evidence="1">
    <location>
        <begin position="214"/>
        <end position="237"/>
    </location>
</feature>
<organism evidence="2 3">
    <name type="scientific">Sphaerobacter thermophilus (strain ATCC 49802 / DSM 20745 / KCCM 41009 / NCIMB 13125 / S 6022)</name>
    <dbReference type="NCBI Taxonomy" id="479434"/>
    <lineage>
        <taxon>Bacteria</taxon>
        <taxon>Pseudomonadati</taxon>
        <taxon>Thermomicrobiota</taxon>
        <taxon>Thermomicrobia</taxon>
        <taxon>Sphaerobacterales</taxon>
        <taxon>Sphaerobacterineae</taxon>
        <taxon>Sphaerobacteraceae</taxon>
        <taxon>Sphaerobacter</taxon>
    </lineage>
</organism>
<feature type="transmembrane region" description="Helical" evidence="1">
    <location>
        <begin position="100"/>
        <end position="125"/>
    </location>
</feature>
<dbReference type="STRING" id="479434.Sthe_1080"/>
<evidence type="ECO:0008006" key="4">
    <source>
        <dbReference type="Google" id="ProtNLM"/>
    </source>
</evidence>
<reference evidence="3" key="1">
    <citation type="submission" date="2009-11" db="EMBL/GenBank/DDBJ databases">
        <title>The complete chromosome 1 of Sphaerobacter thermophilus DSM 20745.</title>
        <authorList>
            <person name="Lucas S."/>
            <person name="Copeland A."/>
            <person name="Lapidus A."/>
            <person name="Glavina del Rio T."/>
            <person name="Dalin E."/>
            <person name="Tice H."/>
            <person name="Bruce D."/>
            <person name="Goodwin L."/>
            <person name="Pitluck S."/>
            <person name="Kyrpides N."/>
            <person name="Mavromatis K."/>
            <person name="Ivanova N."/>
            <person name="Mikhailova N."/>
            <person name="LaButti K.M."/>
            <person name="Clum A."/>
            <person name="Sun H.I."/>
            <person name="Brettin T."/>
            <person name="Detter J.C."/>
            <person name="Han C."/>
            <person name="Larimer F."/>
            <person name="Land M."/>
            <person name="Hauser L."/>
            <person name="Markowitz V."/>
            <person name="Cheng J.F."/>
            <person name="Hugenholtz P."/>
            <person name="Woyke T."/>
            <person name="Wu D."/>
            <person name="Steenblock K."/>
            <person name="Schneider S."/>
            <person name="Pukall R."/>
            <person name="Goeker M."/>
            <person name="Klenk H.P."/>
            <person name="Eisen J.A."/>
        </authorList>
    </citation>
    <scope>NUCLEOTIDE SEQUENCE [LARGE SCALE GENOMIC DNA]</scope>
    <source>
        <strain evidence="3">ATCC 49802 / DSM 20745 / S 6022</strain>
    </source>
</reference>
<dbReference type="Pfam" id="PF12730">
    <property type="entry name" value="ABC2_membrane_4"/>
    <property type="match status" value="1"/>
</dbReference>
<dbReference type="PANTHER" id="PTHR37305:SF1">
    <property type="entry name" value="MEMBRANE PROTEIN"/>
    <property type="match status" value="1"/>
</dbReference>
<reference evidence="2 3" key="2">
    <citation type="journal article" date="2010" name="Stand. Genomic Sci.">
        <title>Complete genome sequence of Desulfohalobium retbaense type strain (HR(100)).</title>
        <authorList>
            <person name="Spring S."/>
            <person name="Nolan M."/>
            <person name="Lapidus A."/>
            <person name="Glavina Del Rio T."/>
            <person name="Copeland A."/>
            <person name="Tice H."/>
            <person name="Cheng J.F."/>
            <person name="Lucas S."/>
            <person name="Land M."/>
            <person name="Chen F."/>
            <person name="Bruce D."/>
            <person name="Goodwin L."/>
            <person name="Pitluck S."/>
            <person name="Ivanova N."/>
            <person name="Mavromatis K."/>
            <person name="Mikhailova N."/>
            <person name="Pati A."/>
            <person name="Chen A."/>
            <person name="Palaniappan K."/>
            <person name="Hauser L."/>
            <person name="Chang Y.J."/>
            <person name="Jeffries C.D."/>
            <person name="Munk C."/>
            <person name="Kiss H."/>
            <person name="Chain P."/>
            <person name="Han C."/>
            <person name="Brettin T."/>
            <person name="Detter J.C."/>
            <person name="Schuler E."/>
            <person name="Goker M."/>
            <person name="Rohde M."/>
            <person name="Bristow J."/>
            <person name="Eisen J.A."/>
            <person name="Markowitz V."/>
            <person name="Hugenholtz P."/>
            <person name="Kyrpides N.C."/>
            <person name="Klenk H.P."/>
        </authorList>
    </citation>
    <scope>NUCLEOTIDE SEQUENCE [LARGE SCALE GENOMIC DNA]</scope>
    <source>
        <strain evidence="3">ATCC 49802 / DSM 20745 / S 6022</strain>
    </source>
</reference>
<dbReference type="AlphaFoldDB" id="D1C2P9"/>
<dbReference type="EMBL" id="CP001823">
    <property type="protein sequence ID" value="ACZ38516.1"/>
    <property type="molecule type" value="Genomic_DNA"/>
</dbReference>